<keyword evidence="5 10" id="KW-0732">Signal</keyword>
<dbReference type="Gene3D" id="2.120.10.30">
    <property type="entry name" value="TolB, C-terminal domain"/>
    <property type="match status" value="1"/>
</dbReference>
<dbReference type="Pfam" id="PF00326">
    <property type="entry name" value="Peptidase_S9"/>
    <property type="match status" value="1"/>
</dbReference>
<evidence type="ECO:0000259" key="11">
    <source>
        <dbReference type="Pfam" id="PF00326"/>
    </source>
</evidence>
<keyword evidence="4" id="KW-0645">Protease</keyword>
<dbReference type="PANTHER" id="PTHR42776:SF11">
    <property type="entry name" value="DIPEPTIDYL-PEPTIDASE 5-RELATED"/>
    <property type="match status" value="1"/>
</dbReference>
<keyword evidence="6 12" id="KW-0378">Hydrolase</keyword>
<evidence type="ECO:0000256" key="3">
    <source>
        <dbReference type="ARBA" id="ARBA00022525"/>
    </source>
</evidence>
<evidence type="ECO:0000256" key="10">
    <source>
        <dbReference type="SAM" id="SignalP"/>
    </source>
</evidence>
<evidence type="ECO:0000256" key="8">
    <source>
        <dbReference type="ARBA" id="ARBA00023180"/>
    </source>
</evidence>
<gene>
    <name evidence="12" type="ORF">P154DRAFT_518050</name>
</gene>
<organism evidence="12 13">
    <name type="scientific">Amniculicola lignicola CBS 123094</name>
    <dbReference type="NCBI Taxonomy" id="1392246"/>
    <lineage>
        <taxon>Eukaryota</taxon>
        <taxon>Fungi</taxon>
        <taxon>Dikarya</taxon>
        <taxon>Ascomycota</taxon>
        <taxon>Pezizomycotina</taxon>
        <taxon>Dothideomycetes</taxon>
        <taxon>Pleosporomycetidae</taxon>
        <taxon>Pleosporales</taxon>
        <taxon>Amniculicolaceae</taxon>
        <taxon>Amniculicola</taxon>
    </lineage>
</organism>
<evidence type="ECO:0000256" key="4">
    <source>
        <dbReference type="ARBA" id="ARBA00022670"/>
    </source>
</evidence>
<dbReference type="OrthoDB" id="416344at2759"/>
<evidence type="ECO:0000256" key="7">
    <source>
        <dbReference type="ARBA" id="ARBA00022825"/>
    </source>
</evidence>
<keyword evidence="3" id="KW-0964">Secreted</keyword>
<protein>
    <recommendedName>
        <fullName evidence="9">Dipeptidyl-peptidase V</fullName>
    </recommendedName>
</protein>
<evidence type="ECO:0000256" key="1">
    <source>
        <dbReference type="ARBA" id="ARBA00004613"/>
    </source>
</evidence>
<feature type="domain" description="Peptidase S9 prolyl oligopeptidase catalytic" evidence="11">
    <location>
        <begin position="495"/>
        <end position="704"/>
    </location>
</feature>
<dbReference type="AlphaFoldDB" id="A0A6A5WZM9"/>
<comment type="similarity">
    <text evidence="2">Belongs to the peptidase S9C family.</text>
</comment>
<dbReference type="PANTHER" id="PTHR42776">
    <property type="entry name" value="SERINE PEPTIDASE S9 FAMILY MEMBER"/>
    <property type="match status" value="1"/>
</dbReference>
<sequence length="716" mass="78654">MAVMKVIALTSALIGVAVAYDIEGMLGAPRRSAAIVNPSGELAFFSSTKYNWTTHKASTTWHVLDIASGNVSKAAFDSGVSEFVFVGPTNTSILYINGTNEEIPGGVTLYTADVLDFKPKLVASLDAPYSGLKATQTEDGGINFIAWSLAYGNNGSAYNPELATIPLSSGQLYDNNFVRHWNIYIAQERQAVFSGRLSPAYGGALSFDGKTKNLLLGINATVTRPESPVAVMGDSGDYDISPNGKTVAFLSKAPELPKANYTASYIYVVPHDGSEIAVAINGPGSTAPEAAKGASAAPKWSPDSTKLAYAQQDGIFYESDRFKLYVAAIDGLEAEVTPVAEYWDSSPSSISWNRDGETLYVGSELHAAVRVWSLPADADADYKPKDFTGPESVVADFAVLPDNSILVSAAASWTSRIYYTISPSTEKKVLFSANEVDPELKGLSPKDVSNFWYPGGDGDMIQCFVYYPSNFDASKKYPWVFNVHGGPQSAQGDNWSTRWNLRLWAEQGFIVTSPQFTGTPSYSQNFTDKIQANWGGTPYEDLVKLFEYVEENISYIDTTNAVAVGASYGGFMMNWIQGHALGRKFKALVSHDGKLNQVGSYGTEELWFIQQDQNGTIWNNRANYERWDPLKYAANFSTPQFVIHNDLDYRLPIAEGIMLFNILQSLGVPSRFLHFPDEGHWVVNRINSLMWHQNIFNWVKHYTQGEALLQDIVITQ</sequence>
<evidence type="ECO:0000256" key="2">
    <source>
        <dbReference type="ARBA" id="ARBA00010040"/>
    </source>
</evidence>
<comment type="subcellular location">
    <subcellularLocation>
        <location evidence="1">Secreted</location>
    </subcellularLocation>
</comment>
<name>A0A6A5WZM9_9PLEO</name>
<proteinExistence type="inferred from homology"/>
<evidence type="ECO:0000256" key="6">
    <source>
        <dbReference type="ARBA" id="ARBA00022801"/>
    </source>
</evidence>
<dbReference type="GO" id="GO:0004252">
    <property type="term" value="F:serine-type endopeptidase activity"/>
    <property type="evidence" value="ECO:0007669"/>
    <property type="project" value="TreeGrafter"/>
</dbReference>
<dbReference type="Gene3D" id="3.40.50.1820">
    <property type="entry name" value="alpha/beta hydrolase"/>
    <property type="match status" value="1"/>
</dbReference>
<reference evidence="12" key="1">
    <citation type="journal article" date="2020" name="Stud. Mycol.">
        <title>101 Dothideomycetes genomes: a test case for predicting lifestyles and emergence of pathogens.</title>
        <authorList>
            <person name="Haridas S."/>
            <person name="Albert R."/>
            <person name="Binder M."/>
            <person name="Bloem J."/>
            <person name="Labutti K."/>
            <person name="Salamov A."/>
            <person name="Andreopoulos B."/>
            <person name="Baker S."/>
            <person name="Barry K."/>
            <person name="Bills G."/>
            <person name="Bluhm B."/>
            <person name="Cannon C."/>
            <person name="Castanera R."/>
            <person name="Culley D."/>
            <person name="Daum C."/>
            <person name="Ezra D."/>
            <person name="Gonzalez J."/>
            <person name="Henrissat B."/>
            <person name="Kuo A."/>
            <person name="Liang C."/>
            <person name="Lipzen A."/>
            <person name="Lutzoni F."/>
            <person name="Magnuson J."/>
            <person name="Mondo S."/>
            <person name="Nolan M."/>
            <person name="Ohm R."/>
            <person name="Pangilinan J."/>
            <person name="Park H.-J."/>
            <person name="Ramirez L."/>
            <person name="Alfaro M."/>
            <person name="Sun H."/>
            <person name="Tritt A."/>
            <person name="Yoshinaga Y."/>
            <person name="Zwiers L.-H."/>
            <person name="Turgeon B."/>
            <person name="Goodwin S."/>
            <person name="Spatafora J."/>
            <person name="Crous P."/>
            <person name="Grigoriev I."/>
        </authorList>
    </citation>
    <scope>NUCLEOTIDE SEQUENCE</scope>
    <source>
        <strain evidence="12">CBS 123094</strain>
    </source>
</reference>
<accession>A0A6A5WZM9</accession>
<dbReference type="SUPFAM" id="SSF82171">
    <property type="entry name" value="DPP6 N-terminal domain-like"/>
    <property type="match status" value="1"/>
</dbReference>
<evidence type="ECO:0000313" key="12">
    <source>
        <dbReference type="EMBL" id="KAF2006444.1"/>
    </source>
</evidence>
<dbReference type="SUPFAM" id="SSF53474">
    <property type="entry name" value="alpha/beta-Hydrolases"/>
    <property type="match status" value="1"/>
</dbReference>
<dbReference type="InterPro" id="IPR029058">
    <property type="entry name" value="AB_hydrolase_fold"/>
</dbReference>
<dbReference type="FunFam" id="3.40.50.1820:FF:000028">
    <property type="entry name" value="S9 family peptidase"/>
    <property type="match status" value="1"/>
</dbReference>
<feature type="chain" id="PRO_5025328116" description="Dipeptidyl-peptidase V" evidence="10">
    <location>
        <begin position="20"/>
        <end position="716"/>
    </location>
</feature>
<keyword evidence="8" id="KW-0325">Glycoprotein</keyword>
<dbReference type="InterPro" id="IPR011042">
    <property type="entry name" value="6-blade_b-propeller_TolB-like"/>
</dbReference>
<feature type="signal peptide" evidence="10">
    <location>
        <begin position="1"/>
        <end position="19"/>
    </location>
</feature>
<dbReference type="GO" id="GO:0006508">
    <property type="term" value="P:proteolysis"/>
    <property type="evidence" value="ECO:0007669"/>
    <property type="project" value="UniProtKB-KW"/>
</dbReference>
<evidence type="ECO:0000256" key="5">
    <source>
        <dbReference type="ARBA" id="ARBA00022729"/>
    </source>
</evidence>
<keyword evidence="7" id="KW-0720">Serine protease</keyword>
<evidence type="ECO:0000313" key="13">
    <source>
        <dbReference type="Proteomes" id="UP000799779"/>
    </source>
</evidence>
<dbReference type="Proteomes" id="UP000799779">
    <property type="component" value="Unassembled WGS sequence"/>
</dbReference>
<dbReference type="GO" id="GO:0005576">
    <property type="term" value="C:extracellular region"/>
    <property type="evidence" value="ECO:0007669"/>
    <property type="project" value="UniProtKB-SubCell"/>
</dbReference>
<evidence type="ECO:0000256" key="9">
    <source>
        <dbReference type="ARBA" id="ARBA00032829"/>
    </source>
</evidence>
<dbReference type="InterPro" id="IPR001375">
    <property type="entry name" value="Peptidase_S9_cat"/>
</dbReference>
<keyword evidence="13" id="KW-1185">Reference proteome</keyword>
<dbReference type="EMBL" id="ML977560">
    <property type="protein sequence ID" value="KAF2006444.1"/>
    <property type="molecule type" value="Genomic_DNA"/>
</dbReference>